<dbReference type="Proteomes" id="UP000603912">
    <property type="component" value="Unassembled WGS sequence"/>
</dbReference>
<proteinExistence type="predicted"/>
<evidence type="ECO:0000313" key="4">
    <source>
        <dbReference type="Proteomes" id="UP000603912"/>
    </source>
</evidence>
<comment type="caution">
    <text evidence="3">The sequence shown here is derived from an EMBL/GenBank/DDBJ whole genome shotgun (WGS) entry which is preliminary data.</text>
</comment>
<dbReference type="GO" id="GO:0016020">
    <property type="term" value="C:membrane"/>
    <property type="evidence" value="ECO:0007669"/>
    <property type="project" value="TreeGrafter"/>
</dbReference>
<feature type="transmembrane region" description="Helical" evidence="1">
    <location>
        <begin position="175"/>
        <end position="196"/>
    </location>
</feature>
<keyword evidence="4" id="KW-1185">Reference proteome</keyword>
<gene>
    <name evidence="3" type="ORF">GCM10007036_15560</name>
</gene>
<evidence type="ECO:0000313" key="3">
    <source>
        <dbReference type="EMBL" id="GGH15506.1"/>
    </source>
</evidence>
<dbReference type="PANTHER" id="PTHR23028:SF53">
    <property type="entry name" value="ACYL_TRANSF_3 DOMAIN-CONTAINING PROTEIN"/>
    <property type="match status" value="1"/>
</dbReference>
<dbReference type="Pfam" id="PF01757">
    <property type="entry name" value="Acyl_transf_3"/>
    <property type="match status" value="1"/>
</dbReference>
<dbReference type="AlphaFoldDB" id="A0A917I6N7"/>
<sequence length="376" mass="41043">MALKDLGVSLFASRSPPGRDAKPTNAAAQPACYRAFGAFRLFLALLVVLSHSRDLGSAGAIAALKPWGLGNIAVLGFFMLSGFIIAEALERFYAGRTGPFLANRFLRLFPPYLAALALSVAIHLALAGHGPVLTFDYDALPANLFGPGNLLSNLILVFVWYGLDTLHLAPVYPFVRYVWAVSVEWLFYVLIAVVFVPALESMRRPVIVFAAALAVGYLYRYTRVSWFYPLTFAPYFVAGVCLYHAVQWRDRAALIGAGVALALCYHHYYGYADRTREALIGGVLVVAIAPALAGLARLHLSAGWRKVDRFLGDLSYPVYLNHYVVTIALLNLTTGRSVSMIALSLTLSTLASLALALLVEPLTRQVRNRFRGTAIS</sequence>
<evidence type="ECO:0000259" key="2">
    <source>
        <dbReference type="Pfam" id="PF01757"/>
    </source>
</evidence>
<evidence type="ECO:0000256" key="1">
    <source>
        <dbReference type="SAM" id="Phobius"/>
    </source>
</evidence>
<reference evidence="3" key="1">
    <citation type="journal article" date="2014" name="Int. J. Syst. Evol. Microbiol.">
        <title>Complete genome sequence of Corynebacterium casei LMG S-19264T (=DSM 44701T), isolated from a smear-ripened cheese.</title>
        <authorList>
            <consortium name="US DOE Joint Genome Institute (JGI-PGF)"/>
            <person name="Walter F."/>
            <person name="Albersmeier A."/>
            <person name="Kalinowski J."/>
            <person name="Ruckert C."/>
        </authorList>
    </citation>
    <scope>NUCLEOTIDE SEQUENCE</scope>
    <source>
        <strain evidence="3">CGMCC 1.12214</strain>
    </source>
</reference>
<dbReference type="GO" id="GO:0000271">
    <property type="term" value="P:polysaccharide biosynthetic process"/>
    <property type="evidence" value="ECO:0007669"/>
    <property type="project" value="TreeGrafter"/>
</dbReference>
<name>A0A917I6N7_9HYPH</name>
<dbReference type="GO" id="GO:0016747">
    <property type="term" value="F:acyltransferase activity, transferring groups other than amino-acyl groups"/>
    <property type="evidence" value="ECO:0007669"/>
    <property type="project" value="InterPro"/>
</dbReference>
<keyword evidence="1" id="KW-0812">Transmembrane</keyword>
<feature type="transmembrane region" description="Helical" evidence="1">
    <location>
        <begin position="144"/>
        <end position="163"/>
    </location>
</feature>
<feature type="transmembrane region" description="Helical" evidence="1">
    <location>
        <begin position="252"/>
        <end position="271"/>
    </location>
</feature>
<feature type="transmembrane region" description="Helical" evidence="1">
    <location>
        <begin position="202"/>
        <end position="219"/>
    </location>
</feature>
<dbReference type="InterPro" id="IPR050879">
    <property type="entry name" value="Acyltransferase_3"/>
</dbReference>
<organism evidence="3 4">
    <name type="scientific">Alsobacter metallidurans</name>
    <dbReference type="NCBI Taxonomy" id="340221"/>
    <lineage>
        <taxon>Bacteria</taxon>
        <taxon>Pseudomonadati</taxon>
        <taxon>Pseudomonadota</taxon>
        <taxon>Alphaproteobacteria</taxon>
        <taxon>Hyphomicrobiales</taxon>
        <taxon>Alsobacteraceae</taxon>
        <taxon>Alsobacter</taxon>
    </lineage>
</organism>
<feature type="transmembrane region" description="Helical" evidence="1">
    <location>
        <begin position="278"/>
        <end position="296"/>
    </location>
</feature>
<reference evidence="3" key="2">
    <citation type="submission" date="2020-09" db="EMBL/GenBank/DDBJ databases">
        <authorList>
            <person name="Sun Q."/>
            <person name="Zhou Y."/>
        </authorList>
    </citation>
    <scope>NUCLEOTIDE SEQUENCE</scope>
    <source>
        <strain evidence="3">CGMCC 1.12214</strain>
    </source>
</reference>
<dbReference type="PANTHER" id="PTHR23028">
    <property type="entry name" value="ACETYLTRANSFERASE"/>
    <property type="match status" value="1"/>
</dbReference>
<keyword evidence="1" id="KW-1133">Transmembrane helix</keyword>
<dbReference type="InterPro" id="IPR002656">
    <property type="entry name" value="Acyl_transf_3_dom"/>
</dbReference>
<feature type="transmembrane region" description="Helical" evidence="1">
    <location>
        <begin position="226"/>
        <end position="246"/>
    </location>
</feature>
<feature type="transmembrane region" description="Helical" evidence="1">
    <location>
        <begin position="109"/>
        <end position="132"/>
    </location>
</feature>
<feature type="domain" description="Acyltransferase 3" evidence="2">
    <location>
        <begin position="38"/>
        <end position="357"/>
    </location>
</feature>
<dbReference type="EMBL" id="BMES01000001">
    <property type="protein sequence ID" value="GGH15506.1"/>
    <property type="molecule type" value="Genomic_DNA"/>
</dbReference>
<feature type="transmembrane region" description="Helical" evidence="1">
    <location>
        <begin position="340"/>
        <end position="359"/>
    </location>
</feature>
<keyword evidence="1" id="KW-0472">Membrane</keyword>
<feature type="transmembrane region" description="Helical" evidence="1">
    <location>
        <begin position="31"/>
        <end position="49"/>
    </location>
</feature>
<feature type="transmembrane region" description="Helical" evidence="1">
    <location>
        <begin position="69"/>
        <end position="89"/>
    </location>
</feature>
<accession>A0A917I6N7</accession>
<protein>
    <recommendedName>
        <fullName evidence="2">Acyltransferase 3 domain-containing protein</fullName>
    </recommendedName>
</protein>